<sequence length="232" mass="26403">MRTHNFHKQRILLLKIKQSCGEIEIKAVSGSDKKLALRCTAVTNIEYRSQKTAKFTQDLLRLCGVVRETGIDQKSTSLKNRFDFHFPINTTEDKPPSNELLPHLLQQPTLSRSSAEAEYQGVVNVVAETTWMRNLLRELHTPLLTATLVYCDNVSAVYLSVNLVQHQQPNTLRLTFIVFVIWLLWVTCAFFTFHLVTSMPISSPKAFLRHYLKTFASFECVDCSPAQTAGDI</sequence>
<evidence type="ECO:0000256" key="1">
    <source>
        <dbReference type="SAM" id="Phobius"/>
    </source>
</evidence>
<dbReference type="EMBL" id="BQNB010012910">
    <property type="protein sequence ID" value="GJT09483.1"/>
    <property type="molecule type" value="Genomic_DNA"/>
</dbReference>
<keyword evidence="1" id="KW-0472">Membrane</keyword>
<feature type="transmembrane region" description="Helical" evidence="1">
    <location>
        <begin position="173"/>
        <end position="196"/>
    </location>
</feature>
<keyword evidence="1" id="KW-1133">Transmembrane helix</keyword>
<reference evidence="2" key="2">
    <citation type="submission" date="2022-01" db="EMBL/GenBank/DDBJ databases">
        <authorList>
            <person name="Yamashiro T."/>
            <person name="Shiraishi A."/>
            <person name="Satake H."/>
            <person name="Nakayama K."/>
        </authorList>
    </citation>
    <scope>NUCLEOTIDE SEQUENCE</scope>
</reference>
<dbReference type="Proteomes" id="UP001151760">
    <property type="component" value="Unassembled WGS sequence"/>
</dbReference>
<evidence type="ECO:0000313" key="2">
    <source>
        <dbReference type="EMBL" id="GJT09483.1"/>
    </source>
</evidence>
<organism evidence="2 3">
    <name type="scientific">Tanacetum coccineum</name>
    <dbReference type="NCBI Taxonomy" id="301880"/>
    <lineage>
        <taxon>Eukaryota</taxon>
        <taxon>Viridiplantae</taxon>
        <taxon>Streptophyta</taxon>
        <taxon>Embryophyta</taxon>
        <taxon>Tracheophyta</taxon>
        <taxon>Spermatophyta</taxon>
        <taxon>Magnoliopsida</taxon>
        <taxon>eudicotyledons</taxon>
        <taxon>Gunneridae</taxon>
        <taxon>Pentapetalae</taxon>
        <taxon>asterids</taxon>
        <taxon>campanulids</taxon>
        <taxon>Asterales</taxon>
        <taxon>Asteraceae</taxon>
        <taxon>Asteroideae</taxon>
        <taxon>Anthemideae</taxon>
        <taxon>Anthemidinae</taxon>
        <taxon>Tanacetum</taxon>
    </lineage>
</organism>
<accession>A0ABQ5B7H8</accession>
<gene>
    <name evidence="2" type="ORF">Tco_0856525</name>
</gene>
<proteinExistence type="predicted"/>
<reference evidence="2" key="1">
    <citation type="journal article" date="2022" name="Int. J. Mol. Sci.">
        <title>Draft Genome of Tanacetum Coccineum: Genomic Comparison of Closely Related Tanacetum-Family Plants.</title>
        <authorList>
            <person name="Yamashiro T."/>
            <person name="Shiraishi A."/>
            <person name="Nakayama K."/>
            <person name="Satake H."/>
        </authorList>
    </citation>
    <scope>NUCLEOTIDE SEQUENCE</scope>
</reference>
<name>A0ABQ5B7H8_9ASTR</name>
<evidence type="ECO:0000313" key="3">
    <source>
        <dbReference type="Proteomes" id="UP001151760"/>
    </source>
</evidence>
<keyword evidence="1" id="KW-0812">Transmembrane</keyword>
<comment type="caution">
    <text evidence="2">The sequence shown here is derived from an EMBL/GenBank/DDBJ whole genome shotgun (WGS) entry which is preliminary data.</text>
</comment>
<dbReference type="CDD" id="cd09272">
    <property type="entry name" value="RNase_HI_RT_Ty1"/>
    <property type="match status" value="1"/>
</dbReference>
<protein>
    <submittedName>
        <fullName evidence="2">Ribonuclease H-like domain-containing protein</fullName>
    </submittedName>
</protein>
<keyword evidence="3" id="KW-1185">Reference proteome</keyword>